<sequence length="165" mass="18333">MKLLLFFLLSYLISRSVSLSIPCDDTTKGYCSITTSYKFEGIATIKNVENLSEVRIAIYSDDIDPHITISVRGGIGLCLSSSGENGTIYQYCNTSFSQAPPDTNPDTNIYNTNHDTTPDTNPDTTIYNTNFNTATPLVKLLVLLLFLQLIMLLIVLVALINKIYY</sequence>
<evidence type="ECO:0008006" key="3">
    <source>
        <dbReference type="Google" id="ProtNLM"/>
    </source>
</evidence>
<gene>
    <name evidence="2" type="ORF">LCPAC001_01020</name>
</gene>
<proteinExistence type="predicted"/>
<accession>A0A481Z1L0</accession>
<evidence type="ECO:0000256" key="1">
    <source>
        <dbReference type="SAM" id="Phobius"/>
    </source>
</evidence>
<keyword evidence="1" id="KW-1133">Transmembrane helix</keyword>
<evidence type="ECO:0000313" key="2">
    <source>
        <dbReference type="EMBL" id="QBK89592.1"/>
    </source>
</evidence>
<feature type="transmembrane region" description="Helical" evidence="1">
    <location>
        <begin position="140"/>
        <end position="160"/>
    </location>
</feature>
<organism evidence="2">
    <name type="scientific">Pithovirus LCPAC001</name>
    <dbReference type="NCBI Taxonomy" id="2506585"/>
    <lineage>
        <taxon>Viruses</taxon>
        <taxon>Pithoviruses</taxon>
    </lineage>
</organism>
<keyword evidence="1" id="KW-0472">Membrane</keyword>
<protein>
    <recommendedName>
        <fullName evidence="3">Transmembrane protein</fullName>
    </recommendedName>
</protein>
<dbReference type="EMBL" id="MK500429">
    <property type="protein sequence ID" value="QBK89592.1"/>
    <property type="molecule type" value="Genomic_DNA"/>
</dbReference>
<name>A0A481Z1L0_9VIRU</name>
<keyword evidence="1" id="KW-0812">Transmembrane</keyword>
<reference evidence="2" key="1">
    <citation type="journal article" date="2019" name="MBio">
        <title>Virus Genomes from Deep Sea Sediments Expand the Ocean Megavirome and Support Independent Origins of Viral Gigantism.</title>
        <authorList>
            <person name="Backstrom D."/>
            <person name="Yutin N."/>
            <person name="Jorgensen S.L."/>
            <person name="Dharamshi J."/>
            <person name="Homa F."/>
            <person name="Zaremba-Niedwiedzka K."/>
            <person name="Spang A."/>
            <person name="Wolf Y.I."/>
            <person name="Koonin E.V."/>
            <person name="Ettema T.J."/>
        </authorList>
    </citation>
    <scope>NUCLEOTIDE SEQUENCE</scope>
</reference>